<dbReference type="EMBL" id="CAADEX010000046">
    <property type="protein sequence ID" value="VFJ54376.1"/>
    <property type="molecule type" value="Genomic_DNA"/>
</dbReference>
<sequence length="112" mass="12732">MASKKAQKTSRQKLELAPARKNPHTGGNFDDFPEEDGILEEVAVKTHKRLLSMQLADIMREKHITTNILARRLNTSPFRVEPLLNPGNTAMIIEFLEHIAHAVGKKRYIEFA</sequence>
<evidence type="ECO:0008006" key="4">
    <source>
        <dbReference type="Google" id="ProtNLM"/>
    </source>
</evidence>
<organism evidence="2">
    <name type="scientific">Candidatus Kentrum sp. DK</name>
    <dbReference type="NCBI Taxonomy" id="2126562"/>
    <lineage>
        <taxon>Bacteria</taxon>
        <taxon>Pseudomonadati</taxon>
        <taxon>Pseudomonadota</taxon>
        <taxon>Gammaproteobacteria</taxon>
        <taxon>Candidatus Kentrum</taxon>
    </lineage>
</organism>
<dbReference type="AlphaFoldDB" id="A0A450SL82"/>
<evidence type="ECO:0000313" key="3">
    <source>
        <dbReference type="EMBL" id="VFJ60791.1"/>
    </source>
</evidence>
<dbReference type="GO" id="GO:0003677">
    <property type="term" value="F:DNA binding"/>
    <property type="evidence" value="ECO:0007669"/>
    <property type="project" value="InterPro"/>
</dbReference>
<dbReference type="InterPro" id="IPR010982">
    <property type="entry name" value="Lambda_DNA-bd_dom_sf"/>
</dbReference>
<evidence type="ECO:0000256" key="1">
    <source>
        <dbReference type="SAM" id="MobiDB-lite"/>
    </source>
</evidence>
<reference evidence="2" key="1">
    <citation type="submission" date="2019-02" db="EMBL/GenBank/DDBJ databases">
        <authorList>
            <person name="Gruber-Vodicka R. H."/>
            <person name="Seah K. B. B."/>
        </authorList>
    </citation>
    <scope>NUCLEOTIDE SEQUENCE</scope>
    <source>
        <strain evidence="3">BECK_DK161</strain>
        <strain evidence="2">BECK_DK47</strain>
    </source>
</reference>
<evidence type="ECO:0000313" key="2">
    <source>
        <dbReference type="EMBL" id="VFJ54376.1"/>
    </source>
</evidence>
<proteinExistence type="predicted"/>
<protein>
    <recommendedName>
        <fullName evidence="4">Helix-turn-helix domain-containing protein</fullName>
    </recommendedName>
</protein>
<accession>A0A450SL82</accession>
<dbReference type="SUPFAM" id="SSF47413">
    <property type="entry name" value="lambda repressor-like DNA-binding domains"/>
    <property type="match status" value="1"/>
</dbReference>
<feature type="compositionally biased region" description="Basic residues" evidence="1">
    <location>
        <begin position="1"/>
        <end position="11"/>
    </location>
</feature>
<gene>
    <name evidence="2" type="ORF">BECKDK2373B_GA0170837_104621</name>
    <name evidence="3" type="ORF">BECKDK2373C_GA0170839_108417</name>
</gene>
<name>A0A450SL82_9GAMM</name>
<dbReference type="EMBL" id="CAADEY010000084">
    <property type="protein sequence ID" value="VFJ60791.1"/>
    <property type="molecule type" value="Genomic_DNA"/>
</dbReference>
<feature type="region of interest" description="Disordered" evidence="1">
    <location>
        <begin position="1"/>
        <end position="34"/>
    </location>
</feature>